<evidence type="ECO:0000313" key="1">
    <source>
        <dbReference type="Proteomes" id="UP000887564"/>
    </source>
</evidence>
<organism evidence="1 2">
    <name type="scientific">Parascaris equorum</name>
    <name type="common">Equine roundworm</name>
    <dbReference type="NCBI Taxonomy" id="6256"/>
    <lineage>
        <taxon>Eukaryota</taxon>
        <taxon>Metazoa</taxon>
        <taxon>Ecdysozoa</taxon>
        <taxon>Nematoda</taxon>
        <taxon>Chromadorea</taxon>
        <taxon>Rhabditida</taxon>
        <taxon>Spirurina</taxon>
        <taxon>Ascaridomorpha</taxon>
        <taxon>Ascaridoidea</taxon>
        <taxon>Ascarididae</taxon>
        <taxon>Parascaris</taxon>
    </lineage>
</organism>
<evidence type="ECO:0000313" key="2">
    <source>
        <dbReference type="WBParaSite" id="PEQ_0001437601-mRNA-1"/>
    </source>
</evidence>
<accession>A0A914SAL1</accession>
<keyword evidence="1" id="KW-1185">Reference proteome</keyword>
<sequence length="74" mass="8872">LKPPTSTVFAYPNRKCLLRYPTLNLPDWVKERHRAKSEQELQQQSPSTSSQKIFSNIRDYFNPPSPRFWFLIFE</sequence>
<proteinExistence type="predicted"/>
<dbReference type="AlphaFoldDB" id="A0A914SAL1"/>
<name>A0A914SAL1_PAREQ</name>
<dbReference type="Proteomes" id="UP000887564">
    <property type="component" value="Unplaced"/>
</dbReference>
<protein>
    <submittedName>
        <fullName evidence="2">Uncharacterized protein</fullName>
    </submittedName>
</protein>
<dbReference type="WBParaSite" id="PEQ_0001437601-mRNA-1">
    <property type="protein sequence ID" value="PEQ_0001437601-mRNA-1"/>
    <property type="gene ID" value="PEQ_0001437601"/>
</dbReference>
<reference evidence="2" key="1">
    <citation type="submission" date="2022-11" db="UniProtKB">
        <authorList>
            <consortium name="WormBaseParasite"/>
        </authorList>
    </citation>
    <scope>IDENTIFICATION</scope>
</reference>